<dbReference type="AlphaFoldDB" id="A0A383EFD8"/>
<accession>A0A383EFD8</accession>
<proteinExistence type="predicted"/>
<feature type="domain" description="CoA carboxyltransferase N-terminal" evidence="1">
    <location>
        <begin position="23"/>
        <end position="194"/>
    </location>
</feature>
<dbReference type="InterPro" id="IPR045190">
    <property type="entry name" value="MCCB/AccD1-like"/>
</dbReference>
<dbReference type="PANTHER" id="PTHR22855:SF13">
    <property type="entry name" value="METHYLCROTONOYL-COA CARBOXYLASE BETA CHAIN, MITOCHONDRIAL"/>
    <property type="match status" value="1"/>
</dbReference>
<evidence type="ECO:0000313" key="2">
    <source>
        <dbReference type="EMBL" id="SVE55451.1"/>
    </source>
</evidence>
<dbReference type="InterPro" id="IPR011762">
    <property type="entry name" value="COA_CT_N"/>
</dbReference>
<dbReference type="PROSITE" id="PS50980">
    <property type="entry name" value="COA_CT_NTER"/>
    <property type="match status" value="1"/>
</dbReference>
<protein>
    <recommendedName>
        <fullName evidence="1">CoA carboxyltransferase N-terminal domain-containing protein</fullName>
    </recommendedName>
</protein>
<dbReference type="GO" id="GO:0006552">
    <property type="term" value="P:L-leucine catabolic process"/>
    <property type="evidence" value="ECO:0007669"/>
    <property type="project" value="TreeGrafter"/>
</dbReference>
<feature type="non-terminal residue" evidence="2">
    <location>
        <position position="194"/>
    </location>
</feature>
<dbReference type="InterPro" id="IPR029045">
    <property type="entry name" value="ClpP/crotonase-like_dom_sf"/>
</dbReference>
<sequence length="194" mass="21447">MDKIGTSVESWNNDNYQTNCEDFLKYISIYKEEHKIIRLGGGTIAIEKQHNKKRLTARERIDHLLDSGTQFFEMGIYAAWGMYEEYGSPPASGAITGIGIIEGHECVIVANDATVKAGAYFEVTLKKTLRAQQIALENNLPIIYLVDSAGVFLPMQDQVFPDEGHFGRIFYNNARLSALGIPQIAAVMGPCVAG</sequence>
<dbReference type="EMBL" id="UINC01225399">
    <property type="protein sequence ID" value="SVE55451.1"/>
    <property type="molecule type" value="Genomic_DNA"/>
</dbReference>
<dbReference type="GO" id="GO:1905202">
    <property type="term" value="C:methylcrotonoyl-CoA carboxylase complex"/>
    <property type="evidence" value="ECO:0007669"/>
    <property type="project" value="TreeGrafter"/>
</dbReference>
<evidence type="ECO:0000259" key="1">
    <source>
        <dbReference type="PROSITE" id="PS50980"/>
    </source>
</evidence>
<dbReference type="PANTHER" id="PTHR22855">
    <property type="entry name" value="ACETYL, PROPIONYL, PYRUVATE, AND GLUTACONYL CARBOXYLASE-RELATED"/>
    <property type="match status" value="1"/>
</dbReference>
<gene>
    <name evidence="2" type="ORF">METZ01_LOCUS508305</name>
</gene>
<dbReference type="InterPro" id="IPR034733">
    <property type="entry name" value="AcCoA_carboxyl_beta"/>
</dbReference>
<reference evidence="2" key="1">
    <citation type="submission" date="2018-05" db="EMBL/GenBank/DDBJ databases">
        <authorList>
            <person name="Lanie J.A."/>
            <person name="Ng W.-L."/>
            <person name="Kazmierczak K.M."/>
            <person name="Andrzejewski T.M."/>
            <person name="Davidsen T.M."/>
            <person name="Wayne K.J."/>
            <person name="Tettelin H."/>
            <person name="Glass J.I."/>
            <person name="Rusch D."/>
            <person name="Podicherti R."/>
            <person name="Tsui H.-C.T."/>
            <person name="Winkler M.E."/>
        </authorList>
    </citation>
    <scope>NUCLEOTIDE SEQUENCE</scope>
</reference>
<dbReference type="GO" id="GO:0004485">
    <property type="term" value="F:methylcrotonoyl-CoA carboxylase activity"/>
    <property type="evidence" value="ECO:0007669"/>
    <property type="project" value="TreeGrafter"/>
</dbReference>
<dbReference type="Gene3D" id="3.90.226.10">
    <property type="entry name" value="2-enoyl-CoA Hydratase, Chain A, domain 1"/>
    <property type="match status" value="1"/>
</dbReference>
<name>A0A383EFD8_9ZZZZ</name>
<dbReference type="SUPFAM" id="SSF52096">
    <property type="entry name" value="ClpP/crotonase"/>
    <property type="match status" value="1"/>
</dbReference>
<organism evidence="2">
    <name type="scientific">marine metagenome</name>
    <dbReference type="NCBI Taxonomy" id="408172"/>
    <lineage>
        <taxon>unclassified sequences</taxon>
        <taxon>metagenomes</taxon>
        <taxon>ecological metagenomes</taxon>
    </lineage>
</organism>
<dbReference type="Pfam" id="PF01039">
    <property type="entry name" value="Carboxyl_trans"/>
    <property type="match status" value="1"/>
</dbReference>